<dbReference type="SUPFAM" id="SSF51735">
    <property type="entry name" value="NAD(P)-binding Rossmann-fold domains"/>
    <property type="match status" value="1"/>
</dbReference>
<dbReference type="GO" id="GO:0006633">
    <property type="term" value="P:fatty acid biosynthetic process"/>
    <property type="evidence" value="ECO:0007669"/>
    <property type="project" value="TreeGrafter"/>
</dbReference>
<evidence type="ECO:0000313" key="3">
    <source>
        <dbReference type="EMBL" id="EFI97043.1"/>
    </source>
</evidence>
<dbReference type="VEuPathDB" id="FungiDB:SCHCODRAFT_02577740"/>
<organism evidence="4">
    <name type="scientific">Schizophyllum commune (strain H4-8 / FGSC 9210)</name>
    <name type="common">Split gill fungus</name>
    <dbReference type="NCBI Taxonomy" id="578458"/>
    <lineage>
        <taxon>Eukaryota</taxon>
        <taxon>Fungi</taxon>
        <taxon>Dikarya</taxon>
        <taxon>Basidiomycota</taxon>
        <taxon>Agaricomycotina</taxon>
        <taxon>Agaricomycetes</taxon>
        <taxon>Agaricomycetidae</taxon>
        <taxon>Agaricales</taxon>
        <taxon>Schizophyllaceae</taxon>
        <taxon>Schizophyllum</taxon>
    </lineage>
</organism>
<dbReference type="AlphaFoldDB" id="D8Q5X0"/>
<dbReference type="InterPro" id="IPR002347">
    <property type="entry name" value="SDR_fam"/>
</dbReference>
<dbReference type="InterPro" id="IPR020904">
    <property type="entry name" value="Sc_DH/Rdtase_CS"/>
</dbReference>
<dbReference type="Proteomes" id="UP000007431">
    <property type="component" value="Unassembled WGS sequence"/>
</dbReference>
<evidence type="ECO:0000313" key="4">
    <source>
        <dbReference type="Proteomes" id="UP000007431"/>
    </source>
</evidence>
<dbReference type="RefSeq" id="XP_003031946.1">
    <property type="nucleotide sequence ID" value="XM_003031900.1"/>
</dbReference>
<evidence type="ECO:0000256" key="1">
    <source>
        <dbReference type="ARBA" id="ARBA00006484"/>
    </source>
</evidence>
<dbReference type="PANTHER" id="PTHR42760:SF121">
    <property type="entry name" value="3-OXOACYL-(ACYL-CARRIER-PROTEIN) REDUCTASE"/>
    <property type="match status" value="1"/>
</dbReference>
<dbReference type="InParanoid" id="D8Q5X0"/>
<gene>
    <name evidence="3" type="ORF">SCHCODRAFT_109365</name>
</gene>
<dbReference type="OrthoDB" id="498125at2759"/>
<dbReference type="EMBL" id="GL377306">
    <property type="protein sequence ID" value="EFI97043.1"/>
    <property type="molecule type" value="Genomic_DNA"/>
</dbReference>
<protein>
    <recommendedName>
        <fullName evidence="5">NAD(P)-binding protein</fullName>
    </recommendedName>
</protein>
<dbReference type="OMA" id="WQSHLAV"/>
<comment type="similarity">
    <text evidence="1">Belongs to the short-chain dehydrogenases/reductases (SDR) family.</text>
</comment>
<dbReference type="Pfam" id="PF13561">
    <property type="entry name" value="adh_short_C2"/>
    <property type="match status" value="1"/>
</dbReference>
<dbReference type="PANTHER" id="PTHR42760">
    <property type="entry name" value="SHORT-CHAIN DEHYDROGENASES/REDUCTASES FAMILY MEMBER"/>
    <property type="match status" value="1"/>
</dbReference>
<feature type="non-terminal residue" evidence="3">
    <location>
        <position position="276"/>
    </location>
</feature>
<dbReference type="KEGG" id="scm:SCHCO_02577740"/>
<dbReference type="GO" id="GO:0048038">
    <property type="term" value="F:quinone binding"/>
    <property type="evidence" value="ECO:0007669"/>
    <property type="project" value="TreeGrafter"/>
</dbReference>
<dbReference type="eggNOG" id="KOG0725">
    <property type="taxonomic scope" value="Eukaryota"/>
</dbReference>
<sequence>MSLQRRVALVTGAAQGMGKAIAIRLAKDGLNVGVSDIPAKRSALEEVAKSIESNGGNAVVLPGDVSKEEDVSAMVDGTAAALGGLHVMVANAGVGPGCPFLEETVEGFNKTMAINGLSVFLCFKYAAKKIIEQGHGEGRLIAASSLAGKMAYPGFTGYNASKFAMRGVVQTAAIELGPHGITANAYAPGTIDTPLTRTPEVSDRVDLNAIAATLPMRRVGQPGDIAALVSYLASVDSGYVTGSCQISSLNLIKLTALSLELPSGQTITIDGGWRVD</sequence>
<dbReference type="PROSITE" id="PS00061">
    <property type="entry name" value="ADH_SHORT"/>
    <property type="match status" value="1"/>
</dbReference>
<dbReference type="PRINTS" id="PR00080">
    <property type="entry name" value="SDRFAMILY"/>
</dbReference>
<evidence type="ECO:0000256" key="2">
    <source>
        <dbReference type="ARBA" id="ARBA00022857"/>
    </source>
</evidence>
<dbReference type="Gene3D" id="3.40.50.720">
    <property type="entry name" value="NAD(P)-binding Rossmann-like Domain"/>
    <property type="match status" value="1"/>
</dbReference>
<reference evidence="3 4" key="1">
    <citation type="journal article" date="2010" name="Nat. Biotechnol.">
        <title>Genome sequence of the model mushroom Schizophyllum commune.</title>
        <authorList>
            <person name="Ohm R.A."/>
            <person name="de Jong J.F."/>
            <person name="Lugones L.G."/>
            <person name="Aerts A."/>
            <person name="Kothe E."/>
            <person name="Stajich J.E."/>
            <person name="de Vries R.P."/>
            <person name="Record E."/>
            <person name="Levasseur A."/>
            <person name="Baker S.E."/>
            <person name="Bartholomew K.A."/>
            <person name="Coutinho P.M."/>
            <person name="Erdmann S."/>
            <person name="Fowler T.J."/>
            <person name="Gathman A.C."/>
            <person name="Lombard V."/>
            <person name="Henrissat B."/>
            <person name="Knabe N."/>
            <person name="Kuees U."/>
            <person name="Lilly W.W."/>
            <person name="Lindquist E."/>
            <person name="Lucas S."/>
            <person name="Magnuson J.K."/>
            <person name="Piumi F."/>
            <person name="Raudaskoski M."/>
            <person name="Salamov A."/>
            <person name="Schmutz J."/>
            <person name="Schwarze F.W.M.R."/>
            <person name="vanKuyk P.A."/>
            <person name="Horton J.S."/>
            <person name="Grigoriev I.V."/>
            <person name="Woesten H.A.B."/>
        </authorList>
    </citation>
    <scope>NUCLEOTIDE SEQUENCE [LARGE SCALE GENOMIC DNA]</scope>
    <source>
        <strain evidence="4">H4-8 / FGSC 9210</strain>
    </source>
</reference>
<dbReference type="PRINTS" id="PR00081">
    <property type="entry name" value="GDHRDH"/>
</dbReference>
<dbReference type="HOGENOM" id="CLU_010194_1_0_1"/>
<dbReference type="GeneID" id="9596470"/>
<dbReference type="GO" id="GO:0016616">
    <property type="term" value="F:oxidoreductase activity, acting on the CH-OH group of donors, NAD or NADP as acceptor"/>
    <property type="evidence" value="ECO:0007669"/>
    <property type="project" value="TreeGrafter"/>
</dbReference>
<dbReference type="FunFam" id="3.40.50.720:FF:000084">
    <property type="entry name" value="Short-chain dehydrogenase reductase"/>
    <property type="match status" value="1"/>
</dbReference>
<keyword evidence="2" id="KW-0521">NADP</keyword>
<accession>D8Q5X0</accession>
<dbReference type="InterPro" id="IPR036291">
    <property type="entry name" value="NAD(P)-bd_dom_sf"/>
</dbReference>
<keyword evidence="4" id="KW-1185">Reference proteome</keyword>
<proteinExistence type="inferred from homology"/>
<name>D8Q5X0_SCHCM</name>
<evidence type="ECO:0008006" key="5">
    <source>
        <dbReference type="Google" id="ProtNLM"/>
    </source>
</evidence>